<evidence type="ECO:0000313" key="4">
    <source>
        <dbReference type="Proteomes" id="UP000015105"/>
    </source>
</evidence>
<reference evidence="4" key="2">
    <citation type="journal article" date="2017" name="Nat. Plants">
        <title>The Aegilops tauschii genome reveals multiple impacts of transposons.</title>
        <authorList>
            <person name="Zhao G."/>
            <person name="Zou C."/>
            <person name="Li K."/>
            <person name="Wang K."/>
            <person name="Li T."/>
            <person name="Gao L."/>
            <person name="Zhang X."/>
            <person name="Wang H."/>
            <person name="Yang Z."/>
            <person name="Liu X."/>
            <person name="Jiang W."/>
            <person name="Mao L."/>
            <person name="Kong X."/>
            <person name="Jiao Y."/>
            <person name="Jia J."/>
        </authorList>
    </citation>
    <scope>NUCLEOTIDE SEQUENCE [LARGE SCALE GENOMIC DNA]</scope>
    <source>
        <strain evidence="4">cv. AL8/78</strain>
    </source>
</reference>
<dbReference type="Gene3D" id="3.30.590.10">
    <property type="entry name" value="Glutamine synthetase/guanido kinase, catalytic domain"/>
    <property type="match status" value="1"/>
</dbReference>
<reference evidence="3" key="4">
    <citation type="submission" date="2019-03" db="UniProtKB">
        <authorList>
            <consortium name="EnsemblPlants"/>
        </authorList>
    </citation>
    <scope>IDENTIFICATION</scope>
</reference>
<reference evidence="3" key="3">
    <citation type="journal article" date="2017" name="Nature">
        <title>Genome sequence of the progenitor of the wheat D genome Aegilops tauschii.</title>
        <authorList>
            <person name="Luo M.C."/>
            <person name="Gu Y.Q."/>
            <person name="Puiu D."/>
            <person name="Wang H."/>
            <person name="Twardziok S.O."/>
            <person name="Deal K.R."/>
            <person name="Huo N."/>
            <person name="Zhu T."/>
            <person name="Wang L."/>
            <person name="Wang Y."/>
            <person name="McGuire P.E."/>
            <person name="Liu S."/>
            <person name="Long H."/>
            <person name="Ramasamy R.K."/>
            <person name="Rodriguez J.C."/>
            <person name="Van S.L."/>
            <person name="Yuan L."/>
            <person name="Wang Z."/>
            <person name="Xia Z."/>
            <person name="Xiao L."/>
            <person name="Anderson O.D."/>
            <person name="Ouyang S."/>
            <person name="Liang Y."/>
            <person name="Zimin A.V."/>
            <person name="Pertea G."/>
            <person name="Qi P."/>
            <person name="Bennetzen J.L."/>
            <person name="Dai X."/>
            <person name="Dawson M.W."/>
            <person name="Muller H.G."/>
            <person name="Kugler K."/>
            <person name="Rivarola-Duarte L."/>
            <person name="Spannagl M."/>
            <person name="Mayer K.F.X."/>
            <person name="Lu F.H."/>
            <person name="Bevan M.W."/>
            <person name="Leroy P."/>
            <person name="Li P."/>
            <person name="You F.M."/>
            <person name="Sun Q."/>
            <person name="Liu Z."/>
            <person name="Lyons E."/>
            <person name="Wicker T."/>
            <person name="Salzberg S.L."/>
            <person name="Devos K.M."/>
            <person name="Dvorak J."/>
        </authorList>
    </citation>
    <scope>NUCLEOTIDE SEQUENCE [LARGE SCALE GENOMIC DNA]</scope>
    <source>
        <strain evidence="3">cv. AL8/78</strain>
    </source>
</reference>
<evidence type="ECO:0000313" key="3">
    <source>
        <dbReference type="EnsemblPlants" id="AET6Gv20470300.3"/>
    </source>
</evidence>
<dbReference type="InterPro" id="IPR014746">
    <property type="entry name" value="Gln_synth/guanido_kin_cat_dom"/>
</dbReference>
<dbReference type="GO" id="GO:0004356">
    <property type="term" value="F:glutamine synthetase activity"/>
    <property type="evidence" value="ECO:0007669"/>
    <property type="project" value="TreeGrafter"/>
</dbReference>
<dbReference type="AlphaFoldDB" id="A0A453NT45"/>
<name>A0A453NT45_AEGTS</name>
<organism evidence="3 4">
    <name type="scientific">Aegilops tauschii subsp. strangulata</name>
    <name type="common">Goatgrass</name>
    <dbReference type="NCBI Taxonomy" id="200361"/>
    <lineage>
        <taxon>Eukaryota</taxon>
        <taxon>Viridiplantae</taxon>
        <taxon>Streptophyta</taxon>
        <taxon>Embryophyta</taxon>
        <taxon>Tracheophyta</taxon>
        <taxon>Spermatophyta</taxon>
        <taxon>Magnoliopsida</taxon>
        <taxon>Liliopsida</taxon>
        <taxon>Poales</taxon>
        <taxon>Poaceae</taxon>
        <taxon>BOP clade</taxon>
        <taxon>Pooideae</taxon>
        <taxon>Triticodae</taxon>
        <taxon>Triticeae</taxon>
        <taxon>Triticinae</taxon>
        <taxon>Aegilops</taxon>
    </lineage>
</organism>
<keyword evidence="2" id="KW-0963">Cytoplasm</keyword>
<dbReference type="Proteomes" id="UP000015105">
    <property type="component" value="Chromosome 6D"/>
</dbReference>
<proteinExistence type="predicted"/>
<dbReference type="InterPro" id="IPR050292">
    <property type="entry name" value="Glutamine_Synthetase"/>
</dbReference>
<evidence type="ECO:0000256" key="1">
    <source>
        <dbReference type="ARBA" id="ARBA00004496"/>
    </source>
</evidence>
<sequence length="60" mass="6154">MDAHYKACLYAGINISSINGEVMPGQWEFQVGLSRPAPVSIASTGGDAEQSAATAGARSL</sequence>
<dbReference type="SUPFAM" id="SSF55931">
    <property type="entry name" value="Glutamine synthetase/guanido kinase"/>
    <property type="match status" value="1"/>
</dbReference>
<protein>
    <submittedName>
        <fullName evidence="3">Uncharacterized protein</fullName>
    </submittedName>
</protein>
<dbReference type="GO" id="GO:0006542">
    <property type="term" value="P:glutamine biosynthetic process"/>
    <property type="evidence" value="ECO:0007669"/>
    <property type="project" value="TreeGrafter"/>
</dbReference>
<dbReference type="GO" id="GO:0005737">
    <property type="term" value="C:cytoplasm"/>
    <property type="evidence" value="ECO:0007669"/>
    <property type="project" value="UniProtKB-SubCell"/>
</dbReference>
<dbReference type="PANTHER" id="PTHR20852:SF93">
    <property type="entry name" value="GLUTAMINE SYNTHETASE CYTOSOLIC ISOZYME 1-1"/>
    <property type="match status" value="1"/>
</dbReference>
<reference evidence="4" key="1">
    <citation type="journal article" date="2014" name="Science">
        <title>Ancient hybridizations among the ancestral genomes of bread wheat.</title>
        <authorList>
            <consortium name="International Wheat Genome Sequencing Consortium,"/>
            <person name="Marcussen T."/>
            <person name="Sandve S.R."/>
            <person name="Heier L."/>
            <person name="Spannagl M."/>
            <person name="Pfeifer M."/>
            <person name="Jakobsen K.S."/>
            <person name="Wulff B.B."/>
            <person name="Steuernagel B."/>
            <person name="Mayer K.F."/>
            <person name="Olsen O.A."/>
        </authorList>
    </citation>
    <scope>NUCLEOTIDE SEQUENCE [LARGE SCALE GENOMIC DNA]</scope>
    <source>
        <strain evidence="4">cv. AL8/78</strain>
    </source>
</reference>
<comment type="subcellular location">
    <subcellularLocation>
        <location evidence="1">Cytoplasm</location>
    </subcellularLocation>
</comment>
<evidence type="ECO:0000256" key="2">
    <source>
        <dbReference type="ARBA" id="ARBA00022490"/>
    </source>
</evidence>
<dbReference type="Gramene" id="AET6Gv20470300.3">
    <property type="protein sequence ID" value="AET6Gv20470300.3"/>
    <property type="gene ID" value="AET6Gv20470300"/>
</dbReference>
<dbReference type="PANTHER" id="PTHR20852">
    <property type="entry name" value="GLUTAMINE SYNTHETASE"/>
    <property type="match status" value="1"/>
</dbReference>
<dbReference type="EnsemblPlants" id="AET6Gv20470300.3">
    <property type="protein sequence ID" value="AET6Gv20470300.3"/>
    <property type="gene ID" value="AET6Gv20470300"/>
</dbReference>
<reference evidence="3" key="5">
    <citation type="journal article" date="2021" name="G3 (Bethesda)">
        <title>Aegilops tauschii genome assembly Aet v5.0 features greater sequence contiguity and improved annotation.</title>
        <authorList>
            <person name="Wang L."/>
            <person name="Zhu T."/>
            <person name="Rodriguez J.C."/>
            <person name="Deal K.R."/>
            <person name="Dubcovsky J."/>
            <person name="McGuire P.E."/>
            <person name="Lux T."/>
            <person name="Spannagl M."/>
            <person name="Mayer K.F.X."/>
            <person name="Baldrich P."/>
            <person name="Meyers B.C."/>
            <person name="Huo N."/>
            <person name="Gu Y.Q."/>
            <person name="Zhou H."/>
            <person name="Devos K.M."/>
            <person name="Bennetzen J.L."/>
            <person name="Unver T."/>
            <person name="Budak H."/>
            <person name="Gulick P.J."/>
            <person name="Galiba G."/>
            <person name="Kalapos B."/>
            <person name="Nelson D.R."/>
            <person name="Li P."/>
            <person name="You F.M."/>
            <person name="Luo M.C."/>
            <person name="Dvorak J."/>
        </authorList>
    </citation>
    <scope>NUCLEOTIDE SEQUENCE [LARGE SCALE GENOMIC DNA]</scope>
    <source>
        <strain evidence="3">cv. AL8/78</strain>
    </source>
</reference>
<accession>A0A453NT45</accession>
<keyword evidence="4" id="KW-1185">Reference proteome</keyword>
<dbReference type="STRING" id="200361.A0A453NT45"/>